<accession>A0AAX1UPX9</accession>
<keyword evidence="2" id="KW-0732">Signal</keyword>
<dbReference type="InterPro" id="IPR036365">
    <property type="entry name" value="PGBD-like_sf"/>
</dbReference>
<evidence type="ECO:0000313" key="4">
    <source>
        <dbReference type="EMBL" id="RHZ97578.1"/>
    </source>
</evidence>
<dbReference type="Gene3D" id="1.10.101.10">
    <property type="entry name" value="PGBD-like superfamily/PGBD"/>
    <property type="match status" value="1"/>
</dbReference>
<gene>
    <name evidence="4" type="ORF">D1114_04465</name>
</gene>
<feature type="domain" description="Peptidoglycan binding-like" evidence="3">
    <location>
        <begin position="169"/>
        <end position="221"/>
    </location>
</feature>
<feature type="region of interest" description="Disordered" evidence="1">
    <location>
        <begin position="130"/>
        <end position="155"/>
    </location>
</feature>
<evidence type="ECO:0000313" key="5">
    <source>
        <dbReference type="Proteomes" id="UP000266305"/>
    </source>
</evidence>
<reference evidence="4 5" key="1">
    <citation type="submission" date="2018-08" db="EMBL/GenBank/DDBJ databases">
        <title>Draft genome sequence of Rhodobacter sphaeroides FY.</title>
        <authorList>
            <person name="Rayyan A."/>
            <person name="Meyer T.E."/>
            <person name="Kyndt J.A."/>
        </authorList>
    </citation>
    <scope>NUCLEOTIDE SEQUENCE [LARGE SCALE GENOMIC DNA]</scope>
    <source>
        <strain evidence="4 5">FY</strain>
    </source>
</reference>
<dbReference type="Proteomes" id="UP000266305">
    <property type="component" value="Unassembled WGS sequence"/>
</dbReference>
<dbReference type="AlphaFoldDB" id="A0AAX1UPX9"/>
<dbReference type="InterPro" id="IPR009003">
    <property type="entry name" value="Peptidase_S1_PA"/>
</dbReference>
<dbReference type="InterPro" id="IPR002477">
    <property type="entry name" value="Peptidoglycan-bd-like"/>
</dbReference>
<dbReference type="SUPFAM" id="SSF50494">
    <property type="entry name" value="Trypsin-like serine proteases"/>
    <property type="match status" value="1"/>
</dbReference>
<dbReference type="InterPro" id="IPR036366">
    <property type="entry name" value="PGBDSf"/>
</dbReference>
<evidence type="ECO:0000256" key="2">
    <source>
        <dbReference type="SAM" id="SignalP"/>
    </source>
</evidence>
<name>A0AAX1UPX9_CERSP</name>
<evidence type="ECO:0000259" key="3">
    <source>
        <dbReference type="Pfam" id="PF01471"/>
    </source>
</evidence>
<proteinExistence type="predicted"/>
<dbReference type="Gene3D" id="2.40.10.10">
    <property type="entry name" value="Trypsin-like serine proteases"/>
    <property type="match status" value="2"/>
</dbReference>
<feature type="chain" id="PRO_5043488927" evidence="2">
    <location>
        <begin position="24"/>
        <end position="593"/>
    </location>
</feature>
<dbReference type="SUPFAM" id="SSF47090">
    <property type="entry name" value="PGBD-like"/>
    <property type="match status" value="1"/>
</dbReference>
<evidence type="ECO:0000256" key="1">
    <source>
        <dbReference type="SAM" id="MobiDB-lite"/>
    </source>
</evidence>
<sequence length="593" mass="63255">MMKQAIFLLWLGAALPAAVPVWAQEQSETRVWVQIEARPTEAEADERARAYAEVFPDVAGYRLSSGWYAIVLGPYGTDVARLRLQDLLAAGMIPRDSFIADGRAFREPFLAPGELPPAPDAEALAVPGPEMLPEDKPLDAPPALEAAPAPLPDETPAEARRSEALLIASERQELQAALQWFGFYGAAIDGAFGPGTRASMAAWQEAEGAEATGILTARQRAELLDRYGRAQAELGLETVTEDEAGIRITLPTALVAFDRYDPPFVHYAPKDGSGVQVMLISEPGDRGALYGLYDILQTLEVVPPEGTRSRTETGFTIEGRSADLASYTHVELAGGLLKGYMLVWHPGDDERMARVLTAMQSSFRPFGDRALDPGMVEMTEEQRRGMLAGLEVRKPRQSRSGIFVDPKGAVLTTAEAVAGCGRVTIDREHEAKVMATDAALGMALLRPVHPMAPRVTASFRSTEARLGSPVAVAGYPYGEALPAPTLTFGALDALTGLEGEADLRRLRLASRPGDAGGPVLDGSGAVLGMLVAPETGERRLPDEVSFALAPAALTARLSEAGIEPRRAEGSGALAPEDLVRLGDGMTALVSCWD</sequence>
<organism evidence="4 5">
    <name type="scientific">Cereibacter sphaeroides</name>
    <name type="common">Rhodobacter sphaeroides</name>
    <dbReference type="NCBI Taxonomy" id="1063"/>
    <lineage>
        <taxon>Bacteria</taxon>
        <taxon>Pseudomonadati</taxon>
        <taxon>Pseudomonadota</taxon>
        <taxon>Alphaproteobacteria</taxon>
        <taxon>Rhodobacterales</taxon>
        <taxon>Paracoccaceae</taxon>
        <taxon>Cereibacter</taxon>
    </lineage>
</organism>
<dbReference type="EMBL" id="QWGP01000003">
    <property type="protein sequence ID" value="RHZ97578.1"/>
    <property type="molecule type" value="Genomic_DNA"/>
</dbReference>
<feature type="signal peptide" evidence="2">
    <location>
        <begin position="1"/>
        <end position="23"/>
    </location>
</feature>
<protein>
    <submittedName>
        <fullName evidence="4">Peptidoglycan-binding protein</fullName>
    </submittedName>
</protein>
<feature type="compositionally biased region" description="Low complexity" evidence="1">
    <location>
        <begin position="141"/>
        <end position="154"/>
    </location>
</feature>
<dbReference type="InterPro" id="IPR043504">
    <property type="entry name" value="Peptidase_S1_PA_chymotrypsin"/>
</dbReference>
<dbReference type="Pfam" id="PF13365">
    <property type="entry name" value="Trypsin_2"/>
    <property type="match status" value="1"/>
</dbReference>
<dbReference type="Pfam" id="PF01471">
    <property type="entry name" value="PG_binding_1"/>
    <property type="match status" value="1"/>
</dbReference>
<comment type="caution">
    <text evidence="4">The sequence shown here is derived from an EMBL/GenBank/DDBJ whole genome shotgun (WGS) entry which is preliminary data.</text>
</comment>
<dbReference type="RefSeq" id="WP_118999407.1">
    <property type="nucleotide sequence ID" value="NZ_QWGP01000003.1"/>
</dbReference>